<sequence>MEFYLPSQKIKLMRKKFRVNQSELEGENMTRALISMMESGKRSVSKASSRKLVEKFKNIASRIHVNLEIDEEYFSRSPEEDARYYCENKIKKEQSSKHKDLDQLIEIERAFGFNELLAETYKKKGILYFNENEYVKSFINFHNALGKYKEIRAYVPQIEVLCYLGNCKLRCNQFDDSILFYKEAIEYAEEHERERDYFIASHSLATVYGQIKKYDKCLEVIENNILKNEDKVDKVILVNAKLMKANVFLATERNHEAAKGCFDMVEEAKVFDPSLLGLIYNNIAEYYYKMKNYEKALVYVTEAQKHKLATKKEFLSSTLGLKGKILLGQGMREESILLYELAIDMAEQYRRFDMLVDNYKELMEILEDNNDTDKMETKLNSMIETLEMNKIEDGIQYALVKLMELATSKNQNKKAMQLLHRLEYFV</sequence>
<evidence type="ECO:0000313" key="1">
    <source>
        <dbReference type="EMBL" id="QAA33533.1"/>
    </source>
</evidence>
<dbReference type="Proteomes" id="UP000286268">
    <property type="component" value="Chromosome"/>
</dbReference>
<dbReference type="RefSeq" id="WP_128214255.1">
    <property type="nucleotide sequence ID" value="NZ_CP025746.1"/>
</dbReference>
<dbReference type="EMBL" id="CP025746">
    <property type="protein sequence ID" value="QAA33533.1"/>
    <property type="molecule type" value="Genomic_DNA"/>
</dbReference>
<dbReference type="SUPFAM" id="SSF48452">
    <property type="entry name" value="TPR-like"/>
    <property type="match status" value="1"/>
</dbReference>
<dbReference type="OrthoDB" id="7869153at2"/>
<proteinExistence type="predicted"/>
<dbReference type="InterPro" id="IPR019734">
    <property type="entry name" value="TPR_rpt"/>
</dbReference>
<dbReference type="SMART" id="SM00028">
    <property type="entry name" value="TPR"/>
    <property type="match status" value="5"/>
</dbReference>
<keyword evidence="2" id="KW-1185">Reference proteome</keyword>
<dbReference type="InterPro" id="IPR011990">
    <property type="entry name" value="TPR-like_helical_dom_sf"/>
</dbReference>
<organism evidence="1 2">
    <name type="scientific">Clostridium manihotivorum</name>
    <dbReference type="NCBI Taxonomy" id="2320868"/>
    <lineage>
        <taxon>Bacteria</taxon>
        <taxon>Bacillati</taxon>
        <taxon>Bacillota</taxon>
        <taxon>Clostridia</taxon>
        <taxon>Eubacteriales</taxon>
        <taxon>Clostridiaceae</taxon>
        <taxon>Clostridium</taxon>
    </lineage>
</organism>
<evidence type="ECO:0000313" key="2">
    <source>
        <dbReference type="Proteomes" id="UP000286268"/>
    </source>
</evidence>
<dbReference type="AlphaFoldDB" id="A0A410DW99"/>
<protein>
    <recommendedName>
        <fullName evidence="3">Tetratricopeptide repeat protein</fullName>
    </recommendedName>
</protein>
<dbReference type="KEGG" id="cmah:C1I91_18835"/>
<reference evidence="1 2" key="1">
    <citation type="submission" date="2018-01" db="EMBL/GenBank/DDBJ databases">
        <title>Genome Sequencing and Assembly of Anaerobacter polyendosporus strain CT4.</title>
        <authorList>
            <person name="Tachaapaikoon C."/>
            <person name="Sutheeworapong S."/>
            <person name="Jenjaroenpun P."/>
            <person name="Wongsurawat T."/>
            <person name="Nookeaw I."/>
            <person name="Cheawchanlertfa P."/>
            <person name="Kosugi A."/>
            <person name="Cheevadhanarak S."/>
            <person name="Ratanakhanokchai K."/>
        </authorList>
    </citation>
    <scope>NUCLEOTIDE SEQUENCE [LARGE SCALE GENOMIC DNA]</scope>
    <source>
        <strain evidence="1 2">CT4</strain>
    </source>
</reference>
<dbReference type="InterPro" id="IPR001387">
    <property type="entry name" value="Cro/C1-type_HTH"/>
</dbReference>
<dbReference type="CDD" id="cd00093">
    <property type="entry name" value="HTH_XRE"/>
    <property type="match status" value="1"/>
</dbReference>
<accession>A0A410DW99</accession>
<gene>
    <name evidence="1" type="ORF">C1I91_18835</name>
</gene>
<dbReference type="Gene3D" id="1.25.40.10">
    <property type="entry name" value="Tetratricopeptide repeat domain"/>
    <property type="match status" value="2"/>
</dbReference>
<evidence type="ECO:0008006" key="3">
    <source>
        <dbReference type="Google" id="ProtNLM"/>
    </source>
</evidence>
<name>A0A410DW99_9CLOT</name>